<evidence type="ECO:0000256" key="2">
    <source>
        <dbReference type="ARBA" id="ARBA00022692"/>
    </source>
</evidence>
<dbReference type="EMBL" id="QWIO01001546">
    <property type="protein sequence ID" value="RMY69982.1"/>
    <property type="molecule type" value="Genomic_DNA"/>
</dbReference>
<evidence type="ECO:0000256" key="3">
    <source>
        <dbReference type="ARBA" id="ARBA00022989"/>
    </source>
</evidence>
<dbReference type="Pfam" id="PF04588">
    <property type="entry name" value="HIG_1_N"/>
    <property type="match status" value="1"/>
</dbReference>
<evidence type="ECO:0000256" key="6">
    <source>
        <dbReference type="SAM" id="Phobius"/>
    </source>
</evidence>
<dbReference type="InterPro" id="IPR040153">
    <property type="entry name" value="Rcf2"/>
</dbReference>
<feature type="region of interest" description="Disordered" evidence="5">
    <location>
        <begin position="237"/>
        <end position="292"/>
    </location>
</feature>
<feature type="compositionally biased region" description="Basic and acidic residues" evidence="5">
    <location>
        <begin position="266"/>
        <end position="285"/>
    </location>
</feature>
<evidence type="ECO:0000313" key="8">
    <source>
        <dbReference type="EMBL" id="RMY69982.1"/>
    </source>
</evidence>
<feature type="transmembrane region" description="Helical" evidence="6">
    <location>
        <begin position="137"/>
        <end position="156"/>
    </location>
</feature>
<feature type="compositionally biased region" description="Basic and acidic residues" evidence="5">
    <location>
        <begin position="237"/>
        <end position="256"/>
    </location>
</feature>
<keyword evidence="2 6" id="KW-0812">Transmembrane</keyword>
<feature type="transmembrane region" description="Helical" evidence="6">
    <location>
        <begin position="168"/>
        <end position="188"/>
    </location>
</feature>
<keyword evidence="3 6" id="KW-1133">Transmembrane helix</keyword>
<evidence type="ECO:0000256" key="4">
    <source>
        <dbReference type="ARBA" id="ARBA00023136"/>
    </source>
</evidence>
<dbReference type="PANTHER" id="PTHR28018:SF3">
    <property type="entry name" value="RESPIRATORY SUPERCOMPLEX FACTOR 2, MITOCHONDRIAL"/>
    <property type="match status" value="1"/>
</dbReference>
<dbReference type="PROSITE" id="PS50096">
    <property type="entry name" value="IQ"/>
    <property type="match status" value="1"/>
</dbReference>
<dbReference type="Proteomes" id="UP000269539">
    <property type="component" value="Unassembled WGS sequence"/>
</dbReference>
<protein>
    <recommendedName>
        <fullName evidence="7">HIG1 domain-containing protein</fullName>
    </recommendedName>
</protein>
<evidence type="ECO:0000256" key="1">
    <source>
        <dbReference type="ARBA" id="ARBA00004173"/>
    </source>
</evidence>
<sequence>MKILTPEEEQQHYNETVKGGTIGGVAGLAACALGVWGATKRYPAFRSLTLPMKSFLITSGGTFAGMCSAQYSSEALENSSLTNPTAIVSADSYSRGYEARRNPQKQFQDESQTLQQQLDSQKGTYQRTMEWLNKNRYSVVFGSWVASMTAAFGIVGRSPYLSTQQKLVQARVYAQGLTLAVVIISLAFETTDSATGNSRWSTVRVADPNAPGQTIEKKIHHEKYAGEDQWRDMVEAEEQRMKEREDAIRHREEQEKRKKGKKAAHLHPEQHTLENAERGNPEESKQAGVKAP</sequence>
<dbReference type="PROSITE" id="PS51503">
    <property type="entry name" value="HIG1"/>
    <property type="match status" value="1"/>
</dbReference>
<dbReference type="GO" id="GO:0005739">
    <property type="term" value="C:mitochondrion"/>
    <property type="evidence" value="ECO:0007669"/>
    <property type="project" value="UniProtKB-SubCell"/>
</dbReference>
<proteinExistence type="predicted"/>
<dbReference type="VEuPathDB" id="FungiDB:BTJ68_01848"/>
<dbReference type="OrthoDB" id="1915122at2759"/>
<reference evidence="8 9" key="1">
    <citation type="journal article" date="2018" name="BMC Genomics">
        <title>Genomic evidence for intraspecific hybridization in a clonal and extremely halotolerant yeast.</title>
        <authorList>
            <person name="Gostincar C."/>
            <person name="Stajich J.E."/>
            <person name="Zupancic J."/>
            <person name="Zalar P."/>
            <person name="Gunde-Cimerman N."/>
        </authorList>
    </citation>
    <scope>NUCLEOTIDE SEQUENCE [LARGE SCALE GENOMIC DNA]</scope>
    <source>
        <strain evidence="8 9">EXF-10513</strain>
    </source>
</reference>
<comment type="caution">
    <text evidence="8">The sequence shown here is derived from an EMBL/GenBank/DDBJ whole genome shotgun (WGS) entry which is preliminary data.</text>
</comment>
<feature type="domain" description="HIG1" evidence="7">
    <location>
        <begin position="108"/>
        <end position="200"/>
    </location>
</feature>
<comment type="subcellular location">
    <subcellularLocation>
        <location evidence="1">Mitochondrion</location>
    </subcellularLocation>
</comment>
<evidence type="ECO:0000313" key="9">
    <source>
        <dbReference type="Proteomes" id="UP000269539"/>
    </source>
</evidence>
<dbReference type="PROSITE" id="PS51257">
    <property type="entry name" value="PROKAR_LIPOPROTEIN"/>
    <property type="match status" value="1"/>
</dbReference>
<dbReference type="AlphaFoldDB" id="A0A3M7E061"/>
<dbReference type="InterPro" id="IPR007667">
    <property type="entry name" value="Hypoxia_induced_domain"/>
</dbReference>
<feature type="transmembrane region" description="Helical" evidence="6">
    <location>
        <begin position="20"/>
        <end position="38"/>
    </location>
</feature>
<evidence type="ECO:0000256" key="5">
    <source>
        <dbReference type="SAM" id="MobiDB-lite"/>
    </source>
</evidence>
<organism evidence="8 9">
    <name type="scientific">Hortaea werneckii</name>
    <name type="common">Black yeast</name>
    <name type="synonym">Cladosporium werneckii</name>
    <dbReference type="NCBI Taxonomy" id="91943"/>
    <lineage>
        <taxon>Eukaryota</taxon>
        <taxon>Fungi</taxon>
        <taxon>Dikarya</taxon>
        <taxon>Ascomycota</taxon>
        <taxon>Pezizomycotina</taxon>
        <taxon>Dothideomycetes</taxon>
        <taxon>Dothideomycetidae</taxon>
        <taxon>Mycosphaerellales</taxon>
        <taxon>Teratosphaeriaceae</taxon>
        <taxon>Hortaea</taxon>
    </lineage>
</organism>
<accession>A0A3M7E061</accession>
<dbReference type="GO" id="GO:0033617">
    <property type="term" value="P:mitochondrial respiratory chain complex IV assembly"/>
    <property type="evidence" value="ECO:0007669"/>
    <property type="project" value="TreeGrafter"/>
</dbReference>
<dbReference type="PANTHER" id="PTHR28018">
    <property type="entry name" value="RESPIRATORY SUPERCOMPLEX FACTOR 2, MITOCHONDRIAL"/>
    <property type="match status" value="1"/>
</dbReference>
<keyword evidence="4 6" id="KW-0472">Membrane</keyword>
<evidence type="ECO:0000259" key="7">
    <source>
        <dbReference type="PROSITE" id="PS51503"/>
    </source>
</evidence>
<name>A0A3M7E061_HORWE</name>
<gene>
    <name evidence="8" type="ORF">D0864_10987</name>
</gene>